<accession>A0ACB8SG37</accession>
<proteinExistence type="predicted"/>
<reference evidence="1" key="2">
    <citation type="journal article" date="2022" name="New Phytol.">
        <title>Evolutionary transition to the ectomycorrhizal habit in the genomes of a hyperdiverse lineage of mushroom-forming fungi.</title>
        <authorList>
            <person name="Looney B."/>
            <person name="Miyauchi S."/>
            <person name="Morin E."/>
            <person name="Drula E."/>
            <person name="Courty P.E."/>
            <person name="Kohler A."/>
            <person name="Kuo A."/>
            <person name="LaButti K."/>
            <person name="Pangilinan J."/>
            <person name="Lipzen A."/>
            <person name="Riley R."/>
            <person name="Andreopoulos W."/>
            <person name="He G."/>
            <person name="Johnson J."/>
            <person name="Nolan M."/>
            <person name="Tritt A."/>
            <person name="Barry K.W."/>
            <person name="Grigoriev I.V."/>
            <person name="Nagy L.G."/>
            <person name="Hibbett D."/>
            <person name="Henrissat B."/>
            <person name="Matheny P.B."/>
            <person name="Labbe J."/>
            <person name="Martin F.M."/>
        </authorList>
    </citation>
    <scope>NUCLEOTIDE SEQUENCE</scope>
    <source>
        <strain evidence="1">HHB10654</strain>
    </source>
</reference>
<dbReference type="EMBL" id="MU277302">
    <property type="protein sequence ID" value="KAI0055237.1"/>
    <property type="molecule type" value="Genomic_DNA"/>
</dbReference>
<evidence type="ECO:0000313" key="1">
    <source>
        <dbReference type="EMBL" id="KAI0055237.1"/>
    </source>
</evidence>
<sequence length="100" mass="11117">KTEFIHFSRKRGGLNNCPSITLPAASGLGTFTVQPSPVLRYLGVFFDSKLTFRKHVEIMANRAMSTIRGLQILGNSVRGMSLINFRTLYRTVVVPVLTFG</sequence>
<dbReference type="Proteomes" id="UP000814140">
    <property type="component" value="Unassembled WGS sequence"/>
</dbReference>
<protein>
    <submittedName>
        <fullName evidence="1">Uncharacterized protein</fullName>
    </submittedName>
</protein>
<evidence type="ECO:0000313" key="2">
    <source>
        <dbReference type="Proteomes" id="UP000814140"/>
    </source>
</evidence>
<organism evidence="1 2">
    <name type="scientific">Artomyces pyxidatus</name>
    <dbReference type="NCBI Taxonomy" id="48021"/>
    <lineage>
        <taxon>Eukaryota</taxon>
        <taxon>Fungi</taxon>
        <taxon>Dikarya</taxon>
        <taxon>Basidiomycota</taxon>
        <taxon>Agaricomycotina</taxon>
        <taxon>Agaricomycetes</taxon>
        <taxon>Russulales</taxon>
        <taxon>Auriscalpiaceae</taxon>
        <taxon>Artomyces</taxon>
    </lineage>
</organism>
<gene>
    <name evidence="1" type="ORF">BV25DRAFT_1781417</name>
</gene>
<name>A0ACB8SG37_9AGAM</name>
<feature type="non-terminal residue" evidence="1">
    <location>
        <position position="100"/>
    </location>
</feature>
<comment type="caution">
    <text evidence="1">The sequence shown here is derived from an EMBL/GenBank/DDBJ whole genome shotgun (WGS) entry which is preliminary data.</text>
</comment>
<keyword evidence="2" id="KW-1185">Reference proteome</keyword>
<reference evidence="1" key="1">
    <citation type="submission" date="2021-03" db="EMBL/GenBank/DDBJ databases">
        <authorList>
            <consortium name="DOE Joint Genome Institute"/>
            <person name="Ahrendt S."/>
            <person name="Looney B.P."/>
            <person name="Miyauchi S."/>
            <person name="Morin E."/>
            <person name="Drula E."/>
            <person name="Courty P.E."/>
            <person name="Chicoki N."/>
            <person name="Fauchery L."/>
            <person name="Kohler A."/>
            <person name="Kuo A."/>
            <person name="Labutti K."/>
            <person name="Pangilinan J."/>
            <person name="Lipzen A."/>
            <person name="Riley R."/>
            <person name="Andreopoulos W."/>
            <person name="He G."/>
            <person name="Johnson J."/>
            <person name="Barry K.W."/>
            <person name="Grigoriev I.V."/>
            <person name="Nagy L."/>
            <person name="Hibbett D."/>
            <person name="Henrissat B."/>
            <person name="Matheny P.B."/>
            <person name="Labbe J."/>
            <person name="Martin F."/>
        </authorList>
    </citation>
    <scope>NUCLEOTIDE SEQUENCE</scope>
    <source>
        <strain evidence="1">HHB10654</strain>
    </source>
</reference>
<feature type="non-terminal residue" evidence="1">
    <location>
        <position position="1"/>
    </location>
</feature>